<accession>A0A0F9AFB8</accession>
<gene>
    <name evidence="2" type="ORF">LCGC14_2578190</name>
</gene>
<dbReference type="AlphaFoldDB" id="A0A0F9AFB8"/>
<comment type="caution">
    <text evidence="2">The sequence shown here is derived from an EMBL/GenBank/DDBJ whole genome shotgun (WGS) entry which is preliminary data.</text>
</comment>
<protein>
    <submittedName>
        <fullName evidence="2">Uncharacterized protein</fullName>
    </submittedName>
</protein>
<name>A0A0F9AFB8_9ZZZZ</name>
<feature type="non-terminal residue" evidence="2">
    <location>
        <position position="1"/>
    </location>
</feature>
<reference evidence="2" key="1">
    <citation type="journal article" date="2015" name="Nature">
        <title>Complex archaea that bridge the gap between prokaryotes and eukaryotes.</title>
        <authorList>
            <person name="Spang A."/>
            <person name="Saw J.H."/>
            <person name="Jorgensen S.L."/>
            <person name="Zaremba-Niedzwiedzka K."/>
            <person name="Martijn J."/>
            <person name="Lind A.E."/>
            <person name="van Eijk R."/>
            <person name="Schleper C."/>
            <person name="Guy L."/>
            <person name="Ettema T.J."/>
        </authorList>
    </citation>
    <scope>NUCLEOTIDE SEQUENCE</scope>
</reference>
<evidence type="ECO:0000256" key="1">
    <source>
        <dbReference type="SAM" id="MobiDB-lite"/>
    </source>
</evidence>
<evidence type="ECO:0000313" key="2">
    <source>
        <dbReference type="EMBL" id="KKL08209.1"/>
    </source>
</evidence>
<dbReference type="EMBL" id="LAZR01042973">
    <property type="protein sequence ID" value="KKL08209.1"/>
    <property type="molecule type" value="Genomic_DNA"/>
</dbReference>
<proteinExistence type="predicted"/>
<sequence>SALGAAKVEATDTAATNADITPARIFRSANIRSFANFSPPRPTHPADSVGQWD</sequence>
<organism evidence="2">
    <name type="scientific">marine sediment metagenome</name>
    <dbReference type="NCBI Taxonomy" id="412755"/>
    <lineage>
        <taxon>unclassified sequences</taxon>
        <taxon>metagenomes</taxon>
        <taxon>ecological metagenomes</taxon>
    </lineage>
</organism>
<feature type="region of interest" description="Disordered" evidence="1">
    <location>
        <begin position="34"/>
        <end position="53"/>
    </location>
</feature>